<sequence>MKTKIILLFFGLLSFLPNAQIGISKDTSFQPDSRAMLHIKQDNFAARIPRSNTALSLPVSETATTGTGTQGSIIFNRETGSIVQNDGATWKISDPIVSIMKSNKMARFIRSGVVTSSCGTCGLACALTVRTCSTENILFTNSSPVFNDISSSVALASTNSNVININEKGLYKISFKSGAIDISTPLCAGVVINLQSRVNLELSSSTDATWRPINNNSSSSTSGALSVTTLAPGAIDVGQALSFTYVGVFNAGDKLRLTMNGTQNIGTGVCTGVLGGNNMFFSMDKTGNSVSEIIIEKINM</sequence>
<dbReference type="EMBL" id="FTOV01000007">
    <property type="protein sequence ID" value="SIT12006.1"/>
    <property type="molecule type" value="Genomic_DNA"/>
</dbReference>
<proteinExistence type="predicted"/>
<accession>A0A1N7PN68</accession>
<dbReference type="OrthoDB" id="1233674at2"/>
<organism evidence="2 3">
    <name type="scientific">Chryseobacterium gambrini</name>
    <dbReference type="NCBI Taxonomy" id="373672"/>
    <lineage>
        <taxon>Bacteria</taxon>
        <taxon>Pseudomonadati</taxon>
        <taxon>Bacteroidota</taxon>
        <taxon>Flavobacteriia</taxon>
        <taxon>Flavobacteriales</taxon>
        <taxon>Weeksellaceae</taxon>
        <taxon>Chryseobacterium group</taxon>
        <taxon>Chryseobacterium</taxon>
    </lineage>
</organism>
<dbReference type="AlphaFoldDB" id="A0A1N7PN68"/>
<dbReference type="RefSeq" id="WP_076393782.1">
    <property type="nucleotide sequence ID" value="NZ_FTOV01000007.1"/>
</dbReference>
<evidence type="ECO:0000313" key="2">
    <source>
        <dbReference type="EMBL" id="SIT12006.1"/>
    </source>
</evidence>
<evidence type="ECO:0000256" key="1">
    <source>
        <dbReference type="SAM" id="SignalP"/>
    </source>
</evidence>
<name>A0A1N7PN68_9FLAO</name>
<evidence type="ECO:0000313" key="3">
    <source>
        <dbReference type="Proteomes" id="UP000185781"/>
    </source>
</evidence>
<feature type="chain" id="PRO_5013269836" evidence="1">
    <location>
        <begin position="20"/>
        <end position="300"/>
    </location>
</feature>
<dbReference type="STRING" id="373672.SAMN05421785_10746"/>
<protein>
    <submittedName>
        <fullName evidence="2">Uncharacterized protein</fullName>
    </submittedName>
</protein>
<gene>
    <name evidence="2" type="ORF">SAMN05421785_10746</name>
</gene>
<dbReference type="Proteomes" id="UP000185781">
    <property type="component" value="Unassembled WGS sequence"/>
</dbReference>
<keyword evidence="1" id="KW-0732">Signal</keyword>
<feature type="signal peptide" evidence="1">
    <location>
        <begin position="1"/>
        <end position="19"/>
    </location>
</feature>
<reference evidence="2 3" key="1">
    <citation type="submission" date="2017-01" db="EMBL/GenBank/DDBJ databases">
        <authorList>
            <person name="Mah S.A."/>
            <person name="Swanson W.J."/>
            <person name="Moy G.W."/>
            <person name="Vacquier V.D."/>
        </authorList>
    </citation>
    <scope>NUCLEOTIDE SEQUENCE [LARGE SCALE GENOMIC DNA]</scope>
    <source>
        <strain evidence="2 3">DSM 18014</strain>
    </source>
</reference>